<dbReference type="OrthoDB" id="1421013at2759"/>
<sequence>MADVKDITRSINKLDAQLDSLEDVLEPLLGDVGAMASQLPLLDKAKLFSLTAYALESLLFSSLRLQGVHAQNHAVYTELKRVQQYFAKIQALEQPEAQRTTTVNQEGAARVLKADLSDNKALSSKLAEKIAVERAKALLKSVENKKKRTNSDVPAPAAGSGTGEQPGGVKKPKHKHKHDKKKSTAKR</sequence>
<keyword evidence="4 6" id="KW-0694">RNA-binding</keyword>
<evidence type="ECO:0000256" key="5">
    <source>
        <dbReference type="ARBA" id="ARBA00023242"/>
    </source>
</evidence>
<protein>
    <recommendedName>
        <fullName evidence="6">Exosome complex protein</fullName>
    </recommendedName>
</protein>
<evidence type="ECO:0000256" key="1">
    <source>
        <dbReference type="ARBA" id="ARBA00004123"/>
    </source>
</evidence>
<reference evidence="8 9" key="1">
    <citation type="submission" date="2017-06" db="EMBL/GenBank/DDBJ databases">
        <title>Ant-infecting Ophiocordyceps genomes reveal a high diversity of potential behavioral manipulation genes and a possible major role for enterotoxins.</title>
        <authorList>
            <person name="De Bekker C."/>
            <person name="Evans H.C."/>
            <person name="Brachmann A."/>
            <person name="Hughes D.P."/>
        </authorList>
    </citation>
    <scope>NUCLEOTIDE SEQUENCE [LARGE SCALE GENOMIC DNA]</scope>
    <source>
        <strain evidence="8 9">1348a</strain>
    </source>
</reference>
<evidence type="ECO:0000313" key="9">
    <source>
        <dbReference type="Proteomes" id="UP000224854"/>
    </source>
</evidence>
<dbReference type="GO" id="GO:0005730">
    <property type="term" value="C:nucleolus"/>
    <property type="evidence" value="ECO:0007669"/>
    <property type="project" value="TreeGrafter"/>
</dbReference>
<dbReference type="GO" id="GO:0003677">
    <property type="term" value="F:DNA binding"/>
    <property type="evidence" value="ECO:0007669"/>
    <property type="project" value="TreeGrafter"/>
</dbReference>
<evidence type="ECO:0000256" key="3">
    <source>
        <dbReference type="ARBA" id="ARBA00022552"/>
    </source>
</evidence>
<comment type="similarity">
    <text evidence="2 6">Belongs to the C1D family.</text>
</comment>
<name>A0A2C5Z5X2_9HYPO</name>
<dbReference type="AlphaFoldDB" id="A0A2C5Z5X2"/>
<dbReference type="PANTHER" id="PTHR15341:SF3">
    <property type="entry name" value="NUCLEAR NUCLEIC ACID-BINDING PROTEIN C1D"/>
    <property type="match status" value="1"/>
</dbReference>
<dbReference type="Pfam" id="PF04000">
    <property type="entry name" value="Sas10_Utp3"/>
    <property type="match status" value="1"/>
</dbReference>
<dbReference type="InterPro" id="IPR011082">
    <property type="entry name" value="Exosome-assoc_fac/DNA_repair"/>
</dbReference>
<feature type="compositionally biased region" description="Basic residues" evidence="7">
    <location>
        <begin position="170"/>
        <end position="187"/>
    </location>
</feature>
<gene>
    <name evidence="8" type="ORF">CDD82_3996</name>
</gene>
<comment type="function">
    <text evidence="6">Required for exosome-dependent processing of pre-rRNA and small nucleolar RNA (snRNA) precursors. Involved in processing of 35S pre-rRNA at the A0, A1 and A2 sites.</text>
</comment>
<evidence type="ECO:0000256" key="7">
    <source>
        <dbReference type="SAM" id="MobiDB-lite"/>
    </source>
</evidence>
<organism evidence="8 9">
    <name type="scientific">Ophiocordyceps australis</name>
    <dbReference type="NCBI Taxonomy" id="1399860"/>
    <lineage>
        <taxon>Eukaryota</taxon>
        <taxon>Fungi</taxon>
        <taxon>Dikarya</taxon>
        <taxon>Ascomycota</taxon>
        <taxon>Pezizomycotina</taxon>
        <taxon>Sordariomycetes</taxon>
        <taxon>Hypocreomycetidae</taxon>
        <taxon>Hypocreales</taxon>
        <taxon>Ophiocordycipitaceae</taxon>
        <taxon>Ophiocordyceps</taxon>
    </lineage>
</organism>
<dbReference type="GO" id="GO:0000460">
    <property type="term" value="P:maturation of 5.8S rRNA"/>
    <property type="evidence" value="ECO:0007669"/>
    <property type="project" value="TreeGrafter"/>
</dbReference>
<accession>A0A2C5Z5X2</accession>
<evidence type="ECO:0000256" key="6">
    <source>
        <dbReference type="RuleBase" id="RU368003"/>
    </source>
</evidence>
<keyword evidence="9" id="KW-1185">Reference proteome</keyword>
<dbReference type="GO" id="GO:0000178">
    <property type="term" value="C:exosome (RNase complex)"/>
    <property type="evidence" value="ECO:0007669"/>
    <property type="project" value="TreeGrafter"/>
</dbReference>
<keyword evidence="5 6" id="KW-0539">Nucleus</keyword>
<dbReference type="Proteomes" id="UP000224854">
    <property type="component" value="Unassembled WGS sequence"/>
</dbReference>
<dbReference type="PANTHER" id="PTHR15341">
    <property type="entry name" value="SUN-COR STEROID HORMONE RECEPTOR CO-REPRESSOR"/>
    <property type="match status" value="1"/>
</dbReference>
<keyword evidence="3 6" id="KW-0698">rRNA processing</keyword>
<dbReference type="InterPro" id="IPR007146">
    <property type="entry name" value="Sas10/Utp3/C1D"/>
</dbReference>
<comment type="subcellular location">
    <subcellularLocation>
        <location evidence="1 6">Nucleus</location>
    </subcellularLocation>
</comment>
<comment type="caution">
    <text evidence="8">The sequence shown here is derived from an EMBL/GenBank/DDBJ whole genome shotgun (WGS) entry which is preliminary data.</text>
</comment>
<dbReference type="GO" id="GO:0003723">
    <property type="term" value="F:RNA binding"/>
    <property type="evidence" value="ECO:0007669"/>
    <property type="project" value="UniProtKB-UniRule"/>
</dbReference>
<dbReference type="GO" id="GO:0010468">
    <property type="term" value="P:regulation of gene expression"/>
    <property type="evidence" value="ECO:0007669"/>
    <property type="project" value="TreeGrafter"/>
</dbReference>
<evidence type="ECO:0000313" key="8">
    <source>
        <dbReference type="EMBL" id="PHH76417.1"/>
    </source>
</evidence>
<evidence type="ECO:0000256" key="4">
    <source>
        <dbReference type="ARBA" id="ARBA00022884"/>
    </source>
</evidence>
<evidence type="ECO:0000256" key="2">
    <source>
        <dbReference type="ARBA" id="ARBA00009154"/>
    </source>
</evidence>
<dbReference type="EMBL" id="NJEU01000318">
    <property type="protein sequence ID" value="PHH76417.1"/>
    <property type="molecule type" value="Genomic_DNA"/>
</dbReference>
<proteinExistence type="inferred from homology"/>
<feature type="region of interest" description="Disordered" evidence="7">
    <location>
        <begin position="140"/>
        <end position="187"/>
    </location>
</feature>